<comment type="caution">
    <text evidence="1">The sequence shown here is derived from an EMBL/GenBank/DDBJ whole genome shotgun (WGS) entry which is preliminary data.</text>
</comment>
<dbReference type="EMBL" id="CAJVPY010036605">
    <property type="protein sequence ID" value="CAG8802173.1"/>
    <property type="molecule type" value="Genomic_DNA"/>
</dbReference>
<proteinExistence type="predicted"/>
<name>A0A9N9JXG2_9GLOM</name>
<feature type="non-terminal residue" evidence="1">
    <location>
        <position position="41"/>
    </location>
</feature>
<evidence type="ECO:0000313" key="2">
    <source>
        <dbReference type="Proteomes" id="UP000789405"/>
    </source>
</evidence>
<protein>
    <submittedName>
        <fullName evidence="1">5830_t:CDS:1</fullName>
    </submittedName>
</protein>
<reference evidence="1" key="1">
    <citation type="submission" date="2021-06" db="EMBL/GenBank/DDBJ databases">
        <authorList>
            <person name="Kallberg Y."/>
            <person name="Tangrot J."/>
            <person name="Rosling A."/>
        </authorList>
    </citation>
    <scope>NUCLEOTIDE SEQUENCE</scope>
    <source>
        <strain evidence="1">MA453B</strain>
    </source>
</reference>
<organism evidence="1 2">
    <name type="scientific">Dentiscutata erythropus</name>
    <dbReference type="NCBI Taxonomy" id="1348616"/>
    <lineage>
        <taxon>Eukaryota</taxon>
        <taxon>Fungi</taxon>
        <taxon>Fungi incertae sedis</taxon>
        <taxon>Mucoromycota</taxon>
        <taxon>Glomeromycotina</taxon>
        <taxon>Glomeromycetes</taxon>
        <taxon>Diversisporales</taxon>
        <taxon>Gigasporaceae</taxon>
        <taxon>Dentiscutata</taxon>
    </lineage>
</organism>
<dbReference type="Proteomes" id="UP000789405">
    <property type="component" value="Unassembled WGS sequence"/>
</dbReference>
<dbReference type="AlphaFoldDB" id="A0A9N9JXG2"/>
<feature type="non-terminal residue" evidence="1">
    <location>
        <position position="1"/>
    </location>
</feature>
<keyword evidence="2" id="KW-1185">Reference proteome</keyword>
<gene>
    <name evidence="1" type="ORF">DERYTH_LOCUS23616</name>
</gene>
<sequence length="41" mass="4901">CEQIDAFKTVVRDREFLFRVFVGALEKKFKNEAYESGHKTY</sequence>
<evidence type="ECO:0000313" key="1">
    <source>
        <dbReference type="EMBL" id="CAG8802173.1"/>
    </source>
</evidence>
<accession>A0A9N9JXG2</accession>